<dbReference type="InterPro" id="IPR032135">
    <property type="entry name" value="DUF4817"/>
</dbReference>
<dbReference type="AlphaFoldDB" id="A0AAV8V9E3"/>
<accession>A0AAV8V9E3</accession>
<dbReference type="InterPro" id="IPR036397">
    <property type="entry name" value="RNaseH_sf"/>
</dbReference>
<dbReference type="PANTHER" id="PTHR47326">
    <property type="entry name" value="TRANSPOSABLE ELEMENT TC3 TRANSPOSASE-LIKE PROTEIN"/>
    <property type="match status" value="1"/>
</dbReference>
<evidence type="ECO:0000313" key="3">
    <source>
        <dbReference type="Proteomes" id="UP001159042"/>
    </source>
</evidence>
<reference evidence="2 3" key="1">
    <citation type="journal article" date="2023" name="Insect Mol. Biol.">
        <title>Genome sequencing provides insights into the evolution of gene families encoding plant cell wall-degrading enzymes in longhorned beetles.</title>
        <authorList>
            <person name="Shin N.R."/>
            <person name="Okamura Y."/>
            <person name="Kirsch R."/>
            <person name="Pauchet Y."/>
        </authorList>
    </citation>
    <scope>NUCLEOTIDE SEQUENCE [LARGE SCALE GENOMIC DNA]</scope>
    <source>
        <strain evidence="2">EAD_L_NR</strain>
    </source>
</reference>
<dbReference type="Proteomes" id="UP001159042">
    <property type="component" value="Unassembled WGS sequence"/>
</dbReference>
<dbReference type="EMBL" id="JANEYG010000269">
    <property type="protein sequence ID" value="KAJ8910642.1"/>
    <property type="molecule type" value="Genomic_DNA"/>
</dbReference>
<gene>
    <name evidence="2" type="ORF">NQ315_012510</name>
</gene>
<feature type="domain" description="DUF4817" evidence="1">
    <location>
        <begin position="14"/>
        <end position="60"/>
    </location>
</feature>
<name>A0AAV8V9E3_9CUCU</name>
<protein>
    <recommendedName>
        <fullName evidence="1">DUF4817 domain-containing protein</fullName>
    </recommendedName>
</protein>
<evidence type="ECO:0000259" key="1">
    <source>
        <dbReference type="Pfam" id="PF16087"/>
    </source>
</evidence>
<dbReference type="GO" id="GO:0003676">
    <property type="term" value="F:nucleic acid binding"/>
    <property type="evidence" value="ECO:0007669"/>
    <property type="project" value="InterPro"/>
</dbReference>
<dbReference type="Pfam" id="PF16087">
    <property type="entry name" value="DUF4817"/>
    <property type="match status" value="1"/>
</dbReference>
<sequence>MPRHNLFSNSEMRDMLCVYAQEDFNGRRAHRRYLQTYPNRRQPDFKIFKRIYDRLGETGSFRPKRDILGRPKRITVEQEEEILVRVAEDPQISTRRLKTLTGVSQTGVLKVLHKERLHPYYFTPVQFSNFCRIRHNEDPTFLDRILFTDEATFTRRGIFNYRNKHVWDTENPHAVTARHFQHKFKVNIWCGIIDNYFLGPYELPPNLNGPFYLNFSIVSIDD</sequence>
<comment type="caution">
    <text evidence="2">The sequence shown here is derived from an EMBL/GenBank/DDBJ whole genome shotgun (WGS) entry which is preliminary data.</text>
</comment>
<proteinExistence type="predicted"/>
<keyword evidence="3" id="KW-1185">Reference proteome</keyword>
<evidence type="ECO:0000313" key="2">
    <source>
        <dbReference type="EMBL" id="KAJ8910642.1"/>
    </source>
</evidence>
<dbReference type="PANTHER" id="PTHR47326:SF1">
    <property type="entry name" value="HTH PSQ-TYPE DOMAIN-CONTAINING PROTEIN"/>
    <property type="match status" value="1"/>
</dbReference>
<dbReference type="Gene3D" id="3.30.420.10">
    <property type="entry name" value="Ribonuclease H-like superfamily/Ribonuclease H"/>
    <property type="match status" value="1"/>
</dbReference>
<organism evidence="2 3">
    <name type="scientific">Exocentrus adspersus</name>
    <dbReference type="NCBI Taxonomy" id="1586481"/>
    <lineage>
        <taxon>Eukaryota</taxon>
        <taxon>Metazoa</taxon>
        <taxon>Ecdysozoa</taxon>
        <taxon>Arthropoda</taxon>
        <taxon>Hexapoda</taxon>
        <taxon>Insecta</taxon>
        <taxon>Pterygota</taxon>
        <taxon>Neoptera</taxon>
        <taxon>Endopterygota</taxon>
        <taxon>Coleoptera</taxon>
        <taxon>Polyphaga</taxon>
        <taxon>Cucujiformia</taxon>
        <taxon>Chrysomeloidea</taxon>
        <taxon>Cerambycidae</taxon>
        <taxon>Lamiinae</taxon>
        <taxon>Acanthocinini</taxon>
        <taxon>Exocentrus</taxon>
    </lineage>
</organism>